<name>K9TSG0_9CYAN</name>
<dbReference type="KEGG" id="oac:Oscil6304_6030"/>
<keyword evidence="1" id="KW-0614">Plasmid</keyword>
<dbReference type="Proteomes" id="UP000010367">
    <property type="component" value="Plasmid pOSCIL6304.01"/>
</dbReference>
<protein>
    <submittedName>
        <fullName evidence="1">Uncharacterized protein</fullName>
    </submittedName>
</protein>
<organism evidence="1 2">
    <name type="scientific">Oscillatoria acuminata PCC 6304</name>
    <dbReference type="NCBI Taxonomy" id="56110"/>
    <lineage>
        <taxon>Bacteria</taxon>
        <taxon>Bacillati</taxon>
        <taxon>Cyanobacteriota</taxon>
        <taxon>Cyanophyceae</taxon>
        <taxon>Oscillatoriophycideae</taxon>
        <taxon>Oscillatoriales</taxon>
        <taxon>Oscillatoriaceae</taxon>
        <taxon>Oscillatoria</taxon>
    </lineage>
</organism>
<accession>K9TSG0</accession>
<evidence type="ECO:0000313" key="2">
    <source>
        <dbReference type="Proteomes" id="UP000010367"/>
    </source>
</evidence>
<dbReference type="RefSeq" id="WP_015163269.1">
    <property type="nucleotide sequence ID" value="NC_019700.1"/>
</dbReference>
<dbReference type="AlphaFoldDB" id="K9TSG0"/>
<reference evidence="1 2" key="1">
    <citation type="submission" date="2012-06" db="EMBL/GenBank/DDBJ databases">
        <title>Finished plasmid 1 of genome of Oscillatoria acuminata PCC 6304.</title>
        <authorList>
            <consortium name="US DOE Joint Genome Institute"/>
            <person name="Gugger M."/>
            <person name="Coursin T."/>
            <person name="Rippka R."/>
            <person name="Tandeau De Marsac N."/>
            <person name="Huntemann M."/>
            <person name="Wei C.-L."/>
            <person name="Han J."/>
            <person name="Detter J.C."/>
            <person name="Han C."/>
            <person name="Tapia R."/>
            <person name="Davenport K."/>
            <person name="Daligault H."/>
            <person name="Erkkila T."/>
            <person name="Gu W."/>
            <person name="Munk A.C.C."/>
            <person name="Teshima H."/>
            <person name="Xu Y."/>
            <person name="Chain P."/>
            <person name="Chen A."/>
            <person name="Krypides N."/>
            <person name="Mavromatis K."/>
            <person name="Markowitz V."/>
            <person name="Szeto E."/>
            <person name="Ivanova N."/>
            <person name="Mikhailova N."/>
            <person name="Ovchinnikova G."/>
            <person name="Pagani I."/>
            <person name="Pati A."/>
            <person name="Goodwin L."/>
            <person name="Peters L."/>
            <person name="Pitluck S."/>
            <person name="Woyke T."/>
            <person name="Kerfeld C."/>
        </authorList>
    </citation>
    <scope>NUCLEOTIDE SEQUENCE [LARGE SCALE GENOMIC DNA]</scope>
    <source>
        <strain evidence="1 2">PCC 6304</strain>
        <plasmid evidence="2">Plasmid pOSCIL6304.01</plasmid>
    </source>
</reference>
<gene>
    <name evidence="1" type="ORF">Oscil6304_6030</name>
</gene>
<dbReference type="HOGENOM" id="CLU_1863168_0_0_3"/>
<proteinExistence type="predicted"/>
<dbReference type="InParanoid" id="K9TSG0"/>
<dbReference type="EMBL" id="CP003608">
    <property type="protein sequence ID" value="AFY85490.1"/>
    <property type="molecule type" value="Genomic_DNA"/>
</dbReference>
<geneLocation type="plasmid" evidence="1 2">
    <name>pOSCIL6304.01</name>
</geneLocation>
<sequence>MINTTYQWRGHPILLNPLPPDDCPDDLHIAIATSKSSTFRQIAREPEHAIASVQLDLLWAEIFESESPGAIVELAPYRLIYGNPPANREALSSKFAEAERDRYLLALFRDGVYSDNGVQSEVVKLTDGLILAMEKPQ</sequence>
<keyword evidence="2" id="KW-1185">Reference proteome</keyword>
<evidence type="ECO:0000313" key="1">
    <source>
        <dbReference type="EMBL" id="AFY85490.1"/>
    </source>
</evidence>